<comment type="similarity">
    <text evidence="1">Belongs to the ABC transporter superfamily.</text>
</comment>
<sequence length="521" mass="55697">MSDGIRVERLSVSSAAGIIVRDSSFEIERGKSLAIIGESGSGKSMTAKAITGLLPGGVHATGVVSYAGERIELPAETAAWRSIRGIRAVLLLQDPFTSLSPVHRCGTQIRASVLARDELRGTDKVGRRERLQQADAEVIDRLTEVSLPARVARMYPHELSGGMRQRVAIAAALATEPDLLIADEPTTALDASNQGEVLDLLRSLQLRHGMSMLLISHDLGLVRGRADEVLVMRDGEILERGTTASVLSHPAHDYTRALLDASPSLDRLRPAEAAHDDTTALLQVSGLGISFGAHAALIDVDVTVGRGEIVAIVGESGSGKSTLARCIAGLERPDVGKLSFSGQLLPPGRRYRRPSQIQIVFQDPYSTLNPMMTVGQTLAEALRAAGRGRGDVGPLLDTVGLDRDFATRRPARLSGGQRQRVAIARALAPQPELLICDEAVSALDVSVQAQILALLGELRERLGISILFISHDLAVVGEVSDRLYVMNHGRIVEHGNSGAVLAEPTHPYTQRLVAAARRDQS</sequence>
<dbReference type="GO" id="GO:0015833">
    <property type="term" value="P:peptide transport"/>
    <property type="evidence" value="ECO:0007669"/>
    <property type="project" value="InterPro"/>
</dbReference>
<keyword evidence="2" id="KW-0813">Transport</keyword>
<reference evidence="6 7" key="1">
    <citation type="submission" date="2019-08" db="EMBL/GenBank/DDBJ databases">
        <title>Bacterial whole genome sequence for Glaciihabitans sp. CHu50b-6-2.</title>
        <authorList>
            <person name="Jin L."/>
        </authorList>
    </citation>
    <scope>NUCLEOTIDE SEQUENCE [LARGE SCALE GENOMIC DNA]</scope>
    <source>
        <strain evidence="6 7">CHu50b-6-2</strain>
    </source>
</reference>
<dbReference type="NCBIfam" id="NF008453">
    <property type="entry name" value="PRK11308.1"/>
    <property type="match status" value="2"/>
</dbReference>
<dbReference type="PROSITE" id="PS50893">
    <property type="entry name" value="ABC_TRANSPORTER_2"/>
    <property type="match status" value="2"/>
</dbReference>
<feature type="domain" description="ABC transporter" evidence="5">
    <location>
        <begin position="5"/>
        <end position="259"/>
    </location>
</feature>
<dbReference type="Gene3D" id="3.40.50.300">
    <property type="entry name" value="P-loop containing nucleotide triphosphate hydrolases"/>
    <property type="match status" value="2"/>
</dbReference>
<dbReference type="InterPro" id="IPR003593">
    <property type="entry name" value="AAA+_ATPase"/>
</dbReference>
<evidence type="ECO:0000313" key="6">
    <source>
        <dbReference type="EMBL" id="TXN30001.1"/>
    </source>
</evidence>
<feature type="domain" description="ABC transporter" evidence="5">
    <location>
        <begin position="282"/>
        <end position="513"/>
    </location>
</feature>
<comment type="caution">
    <text evidence="6">The sequence shown here is derived from an EMBL/GenBank/DDBJ whole genome shotgun (WGS) entry which is preliminary data.</text>
</comment>
<evidence type="ECO:0000256" key="3">
    <source>
        <dbReference type="ARBA" id="ARBA00022741"/>
    </source>
</evidence>
<dbReference type="RefSeq" id="WP_147784044.1">
    <property type="nucleotide sequence ID" value="NZ_VRMG01000008.1"/>
</dbReference>
<dbReference type="InterPro" id="IPR003439">
    <property type="entry name" value="ABC_transporter-like_ATP-bd"/>
</dbReference>
<dbReference type="PROSITE" id="PS00211">
    <property type="entry name" value="ABC_TRANSPORTER_1"/>
    <property type="match status" value="2"/>
</dbReference>
<keyword evidence="7" id="KW-1185">Reference proteome</keyword>
<evidence type="ECO:0000259" key="5">
    <source>
        <dbReference type="PROSITE" id="PS50893"/>
    </source>
</evidence>
<dbReference type="SMART" id="SM00382">
    <property type="entry name" value="AAA"/>
    <property type="match status" value="2"/>
</dbReference>
<accession>A0A5C8UQ62</accession>
<dbReference type="AlphaFoldDB" id="A0A5C8UQ62"/>
<dbReference type="PANTHER" id="PTHR43776">
    <property type="entry name" value="TRANSPORT ATP-BINDING PROTEIN"/>
    <property type="match status" value="1"/>
</dbReference>
<evidence type="ECO:0000256" key="2">
    <source>
        <dbReference type="ARBA" id="ARBA00022448"/>
    </source>
</evidence>
<gene>
    <name evidence="6" type="ORF">FVP33_12800</name>
</gene>
<dbReference type="PANTHER" id="PTHR43776:SF7">
    <property type="entry name" value="D,D-DIPEPTIDE TRANSPORT ATP-BINDING PROTEIN DDPF-RELATED"/>
    <property type="match status" value="1"/>
</dbReference>
<dbReference type="EMBL" id="VRMG01000008">
    <property type="protein sequence ID" value="TXN30001.1"/>
    <property type="molecule type" value="Genomic_DNA"/>
</dbReference>
<keyword evidence="4 6" id="KW-0067">ATP-binding</keyword>
<dbReference type="InterPro" id="IPR050319">
    <property type="entry name" value="ABC_transp_ATP-bind"/>
</dbReference>
<protein>
    <submittedName>
        <fullName evidence="6">ABC transporter ATP-binding protein</fullName>
    </submittedName>
</protein>
<dbReference type="InterPro" id="IPR013563">
    <property type="entry name" value="Oligopep_ABC_C"/>
</dbReference>
<dbReference type="CDD" id="cd03257">
    <property type="entry name" value="ABC_NikE_OppD_transporters"/>
    <property type="match status" value="2"/>
</dbReference>
<dbReference type="GO" id="GO:0005524">
    <property type="term" value="F:ATP binding"/>
    <property type="evidence" value="ECO:0007669"/>
    <property type="project" value="UniProtKB-KW"/>
</dbReference>
<evidence type="ECO:0000256" key="1">
    <source>
        <dbReference type="ARBA" id="ARBA00005417"/>
    </source>
</evidence>
<evidence type="ECO:0000256" key="4">
    <source>
        <dbReference type="ARBA" id="ARBA00022840"/>
    </source>
</evidence>
<dbReference type="Pfam" id="PF08352">
    <property type="entry name" value="oligo_HPY"/>
    <property type="match status" value="2"/>
</dbReference>
<dbReference type="GO" id="GO:0055085">
    <property type="term" value="P:transmembrane transport"/>
    <property type="evidence" value="ECO:0007669"/>
    <property type="project" value="UniProtKB-ARBA"/>
</dbReference>
<dbReference type="GO" id="GO:0016887">
    <property type="term" value="F:ATP hydrolysis activity"/>
    <property type="evidence" value="ECO:0007669"/>
    <property type="project" value="InterPro"/>
</dbReference>
<name>A0A5C8UQ62_9MICO</name>
<proteinExistence type="inferred from homology"/>
<dbReference type="Pfam" id="PF00005">
    <property type="entry name" value="ABC_tran"/>
    <property type="match status" value="2"/>
</dbReference>
<dbReference type="InterPro" id="IPR027417">
    <property type="entry name" value="P-loop_NTPase"/>
</dbReference>
<evidence type="ECO:0000313" key="7">
    <source>
        <dbReference type="Proteomes" id="UP000321379"/>
    </source>
</evidence>
<organism evidence="6 7">
    <name type="scientific">Lacisediminihabitans profunda</name>
    <dbReference type="NCBI Taxonomy" id="2594790"/>
    <lineage>
        <taxon>Bacteria</taxon>
        <taxon>Bacillati</taxon>
        <taxon>Actinomycetota</taxon>
        <taxon>Actinomycetes</taxon>
        <taxon>Micrococcales</taxon>
        <taxon>Microbacteriaceae</taxon>
        <taxon>Lacisediminihabitans</taxon>
    </lineage>
</organism>
<keyword evidence="3" id="KW-0547">Nucleotide-binding</keyword>
<dbReference type="InterPro" id="IPR017871">
    <property type="entry name" value="ABC_transporter-like_CS"/>
</dbReference>
<dbReference type="SUPFAM" id="SSF52540">
    <property type="entry name" value="P-loop containing nucleoside triphosphate hydrolases"/>
    <property type="match status" value="2"/>
</dbReference>
<dbReference type="Proteomes" id="UP000321379">
    <property type="component" value="Unassembled WGS sequence"/>
</dbReference>